<keyword evidence="3" id="KW-1185">Reference proteome</keyword>
<dbReference type="Gene3D" id="3.40.390.10">
    <property type="entry name" value="Collagenase (Catalytic Domain)"/>
    <property type="match status" value="1"/>
</dbReference>
<dbReference type="GO" id="GO:0008237">
    <property type="term" value="F:metallopeptidase activity"/>
    <property type="evidence" value="ECO:0007669"/>
    <property type="project" value="InterPro"/>
</dbReference>
<accession>A0A8S9ZWR1</accession>
<protein>
    <submittedName>
        <fullName evidence="2">Uncharacterized protein</fullName>
    </submittedName>
</protein>
<dbReference type="OrthoDB" id="5905387at2759"/>
<evidence type="ECO:0000313" key="2">
    <source>
        <dbReference type="EMBL" id="KAF7637584.1"/>
    </source>
</evidence>
<feature type="compositionally biased region" description="Basic and acidic residues" evidence="1">
    <location>
        <begin position="154"/>
        <end position="165"/>
    </location>
</feature>
<dbReference type="InterPro" id="IPR024079">
    <property type="entry name" value="MetalloPept_cat_dom_sf"/>
</dbReference>
<feature type="region of interest" description="Disordered" evidence="1">
    <location>
        <begin position="142"/>
        <end position="165"/>
    </location>
</feature>
<dbReference type="Proteomes" id="UP000605970">
    <property type="component" value="Unassembled WGS sequence"/>
</dbReference>
<sequence length="274" mass="32098">MREIEFSKTIKATGTFDQYGLDLLNPNENRILLFSIQFGNINGLNFAILTDEMNGYVYDYGPKILAKLEHQSLQEIVNKGGAIAIIASDINMEGRLLLTTDFEINSESDNACTTTIDLRLNNVTMKEQFNCTNDRLIIPPISRKKRDISEDSSSEQHRDTSEDFLSEQRDYNHRYPECENTQDIFHDDFWLSYEQIMEKTEKQRQCCKGDGQRLKRQIVKDNRKMSILWPMPIYYEFMTYEEEEWIKIIKKGINLISQLTCVKFKQIPNICKLT</sequence>
<evidence type="ECO:0000313" key="3">
    <source>
        <dbReference type="Proteomes" id="UP000605970"/>
    </source>
</evidence>
<dbReference type="EMBL" id="JABEBT010000018">
    <property type="protein sequence ID" value="KAF7637584.1"/>
    <property type="molecule type" value="Genomic_DNA"/>
</dbReference>
<dbReference type="AlphaFoldDB" id="A0A8S9ZWR1"/>
<proteinExistence type="predicted"/>
<name>A0A8S9ZWR1_9BILA</name>
<gene>
    <name evidence="2" type="ORF">Mgra_00002842</name>
</gene>
<evidence type="ECO:0000256" key="1">
    <source>
        <dbReference type="SAM" id="MobiDB-lite"/>
    </source>
</evidence>
<reference evidence="2" key="1">
    <citation type="journal article" date="2020" name="Ecol. Evol.">
        <title>Genome structure and content of the rice root-knot nematode (Meloidogyne graminicola).</title>
        <authorList>
            <person name="Phan N.T."/>
            <person name="Danchin E.G.J."/>
            <person name="Klopp C."/>
            <person name="Perfus-Barbeoch L."/>
            <person name="Kozlowski D.K."/>
            <person name="Koutsovoulos G.D."/>
            <person name="Lopez-Roques C."/>
            <person name="Bouchez O."/>
            <person name="Zahm M."/>
            <person name="Besnard G."/>
            <person name="Bellafiore S."/>
        </authorList>
    </citation>
    <scope>NUCLEOTIDE SEQUENCE</scope>
    <source>
        <strain evidence="2">VN-18</strain>
    </source>
</reference>
<comment type="caution">
    <text evidence="2">The sequence shown here is derived from an EMBL/GenBank/DDBJ whole genome shotgun (WGS) entry which is preliminary data.</text>
</comment>
<organism evidence="2 3">
    <name type="scientific">Meloidogyne graminicola</name>
    <dbReference type="NCBI Taxonomy" id="189291"/>
    <lineage>
        <taxon>Eukaryota</taxon>
        <taxon>Metazoa</taxon>
        <taxon>Ecdysozoa</taxon>
        <taxon>Nematoda</taxon>
        <taxon>Chromadorea</taxon>
        <taxon>Rhabditida</taxon>
        <taxon>Tylenchina</taxon>
        <taxon>Tylenchomorpha</taxon>
        <taxon>Tylenchoidea</taxon>
        <taxon>Meloidogynidae</taxon>
        <taxon>Meloidogyninae</taxon>
        <taxon>Meloidogyne</taxon>
    </lineage>
</organism>